<keyword evidence="2" id="KW-1185">Reference proteome</keyword>
<evidence type="ECO:0000313" key="2">
    <source>
        <dbReference type="Proteomes" id="UP000019486"/>
    </source>
</evidence>
<dbReference type="AlphaFoldDB" id="W9HBU4"/>
<dbReference type="Proteomes" id="UP000019486">
    <property type="component" value="Unassembled WGS sequence"/>
</dbReference>
<protein>
    <submittedName>
        <fullName evidence="1">SapC family protein</fullName>
    </submittedName>
</protein>
<dbReference type="STRING" id="1385369.N825_20030"/>
<dbReference type="InterPro" id="IPR010836">
    <property type="entry name" value="SapC"/>
</dbReference>
<sequence length="235" mass="26388">MPMFYQRPSPLDRSRHQTARLRAPSDVDFAALANSLPVMVEEFTLAARDFPILFTDGPVCMAIALLGLRQNQNLFLAERDGKLAWRTECYIPAYVRRYPLVLMETDKPGEFTVCIDEAAEFPEGPAIFESGEMSKAGQEALEFCRAYQNQIVNTQAFGAALQDNGLLDRYNAEIKLESGETFNLTGFLAVNPAKFDALSDEVYLEFRRKGWIGLIHAHIASALNWQRLMALTTLA</sequence>
<dbReference type="Pfam" id="PF07277">
    <property type="entry name" value="SapC"/>
    <property type="match status" value="1"/>
</dbReference>
<proteinExistence type="predicted"/>
<name>W9HBU4_9PROT</name>
<evidence type="ECO:0000313" key="1">
    <source>
        <dbReference type="EMBL" id="EWY42191.1"/>
    </source>
</evidence>
<organism evidence="1 2">
    <name type="scientific">Skermanella stibiiresistens SB22</name>
    <dbReference type="NCBI Taxonomy" id="1385369"/>
    <lineage>
        <taxon>Bacteria</taxon>
        <taxon>Pseudomonadati</taxon>
        <taxon>Pseudomonadota</taxon>
        <taxon>Alphaproteobacteria</taxon>
        <taxon>Rhodospirillales</taxon>
        <taxon>Azospirillaceae</taxon>
        <taxon>Skermanella</taxon>
    </lineage>
</organism>
<reference evidence="1 2" key="1">
    <citation type="submission" date="2013-08" db="EMBL/GenBank/DDBJ databases">
        <title>The genome sequence of Skermanella stibiiresistens.</title>
        <authorList>
            <person name="Zhu W."/>
            <person name="Wang G."/>
        </authorList>
    </citation>
    <scope>NUCLEOTIDE SEQUENCE [LARGE SCALE GENOMIC DNA]</scope>
    <source>
        <strain evidence="1 2">SB22</strain>
    </source>
</reference>
<gene>
    <name evidence="1" type="ORF">N825_20030</name>
</gene>
<dbReference type="EMBL" id="AVFL01000002">
    <property type="protein sequence ID" value="EWY42191.1"/>
    <property type="molecule type" value="Genomic_DNA"/>
</dbReference>
<accession>W9HBU4</accession>
<comment type="caution">
    <text evidence="1">The sequence shown here is derived from an EMBL/GenBank/DDBJ whole genome shotgun (WGS) entry which is preliminary data.</text>
</comment>